<name>A0ABM6INP4_9RHOB</name>
<geneLocation type="plasmid" evidence="1 2">
    <name>unnamed2</name>
</geneLocation>
<accession>A0ABM6INP4</accession>
<dbReference type="Pfam" id="PF07370">
    <property type="entry name" value="DUF1489"/>
    <property type="match status" value="1"/>
</dbReference>
<dbReference type="PIRSF" id="PIRSF032025">
    <property type="entry name" value="UCP032025"/>
    <property type="match status" value="1"/>
</dbReference>
<evidence type="ECO:0000313" key="1">
    <source>
        <dbReference type="EMBL" id="AQS50307.1"/>
    </source>
</evidence>
<reference evidence="1 2" key="1">
    <citation type="submission" date="2017-01" db="EMBL/GenBank/DDBJ databases">
        <title>The complete genome sequence of a sulfur-oxidizing marine bacterium Thioclava sp. 25B10_4T.</title>
        <authorList>
            <person name="Liu Y."/>
            <person name="Lai Q."/>
            <person name="Shao Z."/>
        </authorList>
    </citation>
    <scope>NUCLEOTIDE SEQUENCE [LARGE SCALE GENOMIC DNA]</scope>
    <source>
        <strain evidence="1 2">25B10_4</strain>
        <plasmid evidence="1 2">unnamed2</plasmid>
    </source>
</reference>
<proteinExistence type="predicted"/>
<dbReference type="RefSeq" id="WP_075777174.1">
    <property type="nucleotide sequence ID" value="NZ_CP019439.1"/>
</dbReference>
<protein>
    <submittedName>
        <fullName evidence="1">Lysophospholipase</fullName>
    </submittedName>
</protein>
<evidence type="ECO:0000313" key="2">
    <source>
        <dbReference type="Proteomes" id="UP000185622"/>
    </source>
</evidence>
<dbReference type="EMBL" id="CP019439">
    <property type="protein sequence ID" value="AQS50307.1"/>
    <property type="molecule type" value="Genomic_DNA"/>
</dbReference>
<keyword evidence="1" id="KW-0614">Plasmid</keyword>
<keyword evidence="2" id="KW-1185">Reference proteome</keyword>
<dbReference type="Proteomes" id="UP000185622">
    <property type="component" value="Plasmid unnamed2"/>
</dbReference>
<gene>
    <name evidence="1" type="ORF">BMG03_20660</name>
</gene>
<dbReference type="InterPro" id="IPR008320">
    <property type="entry name" value="UCP032025"/>
</dbReference>
<sequence>MGKNDTVNLIKLCVGAEKVEDLIAWQASRYGKGPAMHVTRMWPKRADEILNGGSLYWVFKGAVLARQRVLELSEVMGADGIARCAIVLDREVVRTEALMRRPFQGWRYLKPEDAPRDLPQGRAREDALPRELAVALAEIGLR</sequence>
<organism evidence="1 2">
    <name type="scientific">Thioclava nitratireducens</name>
    <dbReference type="NCBI Taxonomy" id="1915078"/>
    <lineage>
        <taxon>Bacteria</taxon>
        <taxon>Pseudomonadati</taxon>
        <taxon>Pseudomonadota</taxon>
        <taxon>Alphaproteobacteria</taxon>
        <taxon>Rhodobacterales</taxon>
        <taxon>Paracoccaceae</taxon>
        <taxon>Thioclava</taxon>
    </lineage>
</organism>